<feature type="region of interest" description="Disordered" evidence="12">
    <location>
        <begin position="276"/>
        <end position="310"/>
    </location>
</feature>
<evidence type="ECO:0000256" key="5">
    <source>
        <dbReference type="ARBA" id="ARBA00022628"/>
    </source>
</evidence>
<dbReference type="GO" id="GO:0031419">
    <property type="term" value="F:cobalamin binding"/>
    <property type="evidence" value="ECO:0007669"/>
    <property type="project" value="UniProtKB-KW"/>
</dbReference>
<evidence type="ECO:0000256" key="12">
    <source>
        <dbReference type="SAM" id="MobiDB-lite"/>
    </source>
</evidence>
<sequence>MNPVIISNVIQRWSFSVATSRLGPVSMALIETSLIWVAYAVCLGLLVFTAGIFVFLYQKPSERTPSVTIVCFITVLALLATVLLMPVDIALTSSTVNRKLGRKKDWATPDATDSIVYQLKVVYYTLYSLDAILCLLVVPFTYFWYEEHDEVASEEGTQTVGQKIWGAFKYTLGFVVLVVGLFLVGFFVPVAKKARDEHRDLDYFKDLLTENRMSAPDLRPSIHADNTADGERALTFSIGVLITAGTVLYCLYTAPGLALLPLTLIKSAPKVSAPQLHASASSELAQNRERQRQLERRNEGREGGLDSRDRRELEQLVREERTLVRRERLASEREGEGHNIFYRAYLTLCAIFRPLKLVFGLLLLVISLVVFASMLITCIDKLKNSVCGRHCGYLLGHTQIFNPINWLFTFTSRVFPIDYILFLLLTLLFFTSSVIGIASIGIRFLWVTLFKIRSGKTSPNALLMATVMLTLMTLALNYALSMIVAPQYATFGPQTFCDRPSGRPDAQPDCSNHHKAVRPCSERSDNPLANLVCTPSVASTFLNRITVNFPFLGVIDFWAQFAFLGIFVLVFVVMLFRVPKMDEQQMDEDLREEEEEGLLASTGRRFGATWQDITGKAKGVKRSDYGTVSGEGAGAGAGESAGSRAG</sequence>
<dbReference type="GO" id="GO:0005774">
    <property type="term" value="C:vacuolar membrane"/>
    <property type="evidence" value="ECO:0007669"/>
    <property type="project" value="TreeGrafter"/>
</dbReference>
<evidence type="ECO:0000256" key="3">
    <source>
        <dbReference type="ARBA" id="ARBA00017088"/>
    </source>
</evidence>
<dbReference type="AlphaFoldDB" id="A0A3M6WCI8"/>
<comment type="caution">
    <text evidence="14">The sequence shown here is derived from an EMBL/GenBank/DDBJ whole genome shotgun (WGS) entry which is preliminary data.</text>
</comment>
<proteinExistence type="inferred from homology"/>
<evidence type="ECO:0000256" key="9">
    <source>
        <dbReference type="ARBA" id="ARBA00023228"/>
    </source>
</evidence>
<feature type="transmembrane region" description="Helical" evidence="13">
    <location>
        <begin position="419"/>
        <end position="449"/>
    </location>
</feature>
<keyword evidence="8 13" id="KW-0472">Membrane</keyword>
<feature type="compositionally biased region" description="Gly residues" evidence="12">
    <location>
        <begin position="629"/>
        <end position="646"/>
    </location>
</feature>
<dbReference type="EMBL" id="QWIJ01001140">
    <property type="protein sequence ID" value="RMX76272.1"/>
    <property type="molecule type" value="Genomic_DNA"/>
</dbReference>
<name>A0A3M6WCI8_HORWE</name>
<evidence type="ECO:0000256" key="1">
    <source>
        <dbReference type="ARBA" id="ARBA00004155"/>
    </source>
</evidence>
<dbReference type="PANTHER" id="PTHR16130">
    <property type="entry name" value="LYSOSOMAL COBALAMIN TRANSPORTER-RELATED"/>
    <property type="match status" value="1"/>
</dbReference>
<evidence type="ECO:0000256" key="2">
    <source>
        <dbReference type="ARBA" id="ARBA00009901"/>
    </source>
</evidence>
<comment type="subcellular location">
    <subcellularLocation>
        <location evidence="1">Lysosome membrane</location>
        <topology evidence="1">Multi-pass membrane protein</topology>
    </subcellularLocation>
</comment>
<feature type="transmembrane region" description="Helical" evidence="13">
    <location>
        <begin position="357"/>
        <end position="376"/>
    </location>
</feature>
<keyword evidence="7 13" id="KW-1133">Transmembrane helix</keyword>
<dbReference type="InterPro" id="IPR006876">
    <property type="entry name" value="LMBR1-like_membr_prot"/>
</dbReference>
<feature type="transmembrane region" description="Helical" evidence="13">
    <location>
        <begin position="34"/>
        <end position="57"/>
    </location>
</feature>
<feature type="transmembrane region" description="Helical" evidence="13">
    <location>
        <begin position="166"/>
        <end position="188"/>
    </location>
</feature>
<keyword evidence="10" id="KW-0170">Cobalt</keyword>
<evidence type="ECO:0000313" key="15">
    <source>
        <dbReference type="Proteomes" id="UP000281245"/>
    </source>
</evidence>
<organism evidence="14 15">
    <name type="scientific">Hortaea werneckii</name>
    <name type="common">Black yeast</name>
    <name type="synonym">Cladosporium werneckii</name>
    <dbReference type="NCBI Taxonomy" id="91943"/>
    <lineage>
        <taxon>Eukaryota</taxon>
        <taxon>Fungi</taxon>
        <taxon>Dikarya</taxon>
        <taxon>Ascomycota</taxon>
        <taxon>Pezizomycotina</taxon>
        <taxon>Dothideomycetes</taxon>
        <taxon>Dothideomycetidae</taxon>
        <taxon>Mycosphaerellales</taxon>
        <taxon>Teratosphaeriaceae</taxon>
        <taxon>Hortaea</taxon>
    </lineage>
</organism>
<evidence type="ECO:0000256" key="10">
    <source>
        <dbReference type="ARBA" id="ARBA00023285"/>
    </source>
</evidence>
<protein>
    <recommendedName>
        <fullName evidence="3">Probable lysosomal cobalamin transporter</fullName>
    </recommendedName>
</protein>
<dbReference type="Pfam" id="PF04791">
    <property type="entry name" value="LMBR1"/>
    <property type="match status" value="1"/>
</dbReference>
<keyword evidence="4" id="KW-0813">Transport</keyword>
<dbReference type="GO" id="GO:0072665">
    <property type="term" value="P:protein localization to vacuole"/>
    <property type="evidence" value="ECO:0007669"/>
    <property type="project" value="TreeGrafter"/>
</dbReference>
<feature type="transmembrane region" description="Helical" evidence="13">
    <location>
        <begin position="236"/>
        <end position="260"/>
    </location>
</feature>
<evidence type="ECO:0000256" key="8">
    <source>
        <dbReference type="ARBA" id="ARBA00023136"/>
    </source>
</evidence>
<feature type="region of interest" description="Disordered" evidence="12">
    <location>
        <begin position="618"/>
        <end position="646"/>
    </location>
</feature>
<comment type="similarity">
    <text evidence="2">Belongs to the LIMR family. LMBRD1 subfamily.</text>
</comment>
<feature type="transmembrane region" description="Helical" evidence="13">
    <location>
        <begin position="461"/>
        <end position="480"/>
    </location>
</feature>
<keyword evidence="9" id="KW-0458">Lysosome</keyword>
<comment type="function">
    <text evidence="11">Probable lysosomal cobalamin transporter. Required to export cobalamin from lysosomes allowing its conversion to cofactors.</text>
</comment>
<evidence type="ECO:0000256" key="7">
    <source>
        <dbReference type="ARBA" id="ARBA00022989"/>
    </source>
</evidence>
<gene>
    <name evidence="14" type="ORF">D0869_10868</name>
</gene>
<reference evidence="14 15" key="1">
    <citation type="journal article" date="2018" name="BMC Genomics">
        <title>Genomic evidence for intraspecific hybridization in a clonal and extremely halotolerant yeast.</title>
        <authorList>
            <person name="Gostincar C."/>
            <person name="Stajich J.E."/>
            <person name="Zupancic J."/>
            <person name="Zalar P."/>
            <person name="Gunde-Cimerman N."/>
        </authorList>
    </citation>
    <scope>NUCLEOTIDE SEQUENCE [LARGE SCALE GENOMIC DNA]</scope>
    <source>
        <strain evidence="14 15">EXF-6656</strain>
    </source>
</reference>
<evidence type="ECO:0000256" key="13">
    <source>
        <dbReference type="SAM" id="Phobius"/>
    </source>
</evidence>
<keyword evidence="6 13" id="KW-0812">Transmembrane</keyword>
<evidence type="ECO:0000256" key="6">
    <source>
        <dbReference type="ARBA" id="ARBA00022692"/>
    </source>
</evidence>
<feature type="transmembrane region" description="Helical" evidence="13">
    <location>
        <begin position="121"/>
        <end position="145"/>
    </location>
</feature>
<keyword evidence="5" id="KW-0846">Cobalamin</keyword>
<evidence type="ECO:0000256" key="4">
    <source>
        <dbReference type="ARBA" id="ARBA00022448"/>
    </source>
</evidence>
<evidence type="ECO:0000256" key="11">
    <source>
        <dbReference type="ARBA" id="ARBA00025515"/>
    </source>
</evidence>
<feature type="transmembrane region" description="Helical" evidence="13">
    <location>
        <begin position="69"/>
        <end position="91"/>
    </location>
</feature>
<dbReference type="Proteomes" id="UP000281245">
    <property type="component" value="Unassembled WGS sequence"/>
</dbReference>
<dbReference type="OrthoDB" id="73273at2759"/>
<dbReference type="PANTHER" id="PTHR16130:SF2">
    <property type="entry name" value="LYSOSOMAL COBALAMIN TRANSPORT ESCORT PROTEIN LMBD1"/>
    <property type="match status" value="1"/>
</dbReference>
<feature type="compositionally biased region" description="Basic and acidic residues" evidence="12">
    <location>
        <begin position="286"/>
        <end position="310"/>
    </location>
</feature>
<dbReference type="InterPro" id="IPR050854">
    <property type="entry name" value="LMBD1_LysCbl_Transport"/>
</dbReference>
<evidence type="ECO:0000313" key="14">
    <source>
        <dbReference type="EMBL" id="RMX76272.1"/>
    </source>
</evidence>
<feature type="transmembrane region" description="Helical" evidence="13">
    <location>
        <begin position="557"/>
        <end position="576"/>
    </location>
</feature>
<accession>A0A3M6WCI8</accession>